<dbReference type="PANTHER" id="PTHR30290">
    <property type="entry name" value="PERIPLASMIC BINDING COMPONENT OF ABC TRANSPORTER"/>
    <property type="match status" value="1"/>
</dbReference>
<comment type="caution">
    <text evidence="5">The sequence shown here is derived from an EMBL/GenBank/DDBJ whole genome shotgun (WGS) entry which is preliminary data.</text>
</comment>
<dbReference type="PIRSF" id="PIRSF002741">
    <property type="entry name" value="MppA"/>
    <property type="match status" value="1"/>
</dbReference>
<keyword evidence="3" id="KW-0732">Signal</keyword>
<gene>
    <name evidence="5" type="ORF">DealDRAFT_2382</name>
</gene>
<dbReference type="Gene3D" id="3.10.105.10">
    <property type="entry name" value="Dipeptide-binding Protein, Domain 3"/>
    <property type="match status" value="1"/>
</dbReference>
<evidence type="ECO:0000259" key="4">
    <source>
        <dbReference type="Pfam" id="PF00496"/>
    </source>
</evidence>
<dbReference type="GO" id="GO:0043190">
    <property type="term" value="C:ATP-binding cassette (ABC) transporter complex"/>
    <property type="evidence" value="ECO:0007669"/>
    <property type="project" value="InterPro"/>
</dbReference>
<comment type="similarity">
    <text evidence="1">Belongs to the bacterial solute-binding protein 5 family.</text>
</comment>
<evidence type="ECO:0000256" key="3">
    <source>
        <dbReference type="ARBA" id="ARBA00022729"/>
    </source>
</evidence>
<protein>
    <submittedName>
        <fullName evidence="5">Extracellular solute-binding protein family 5</fullName>
    </submittedName>
</protein>
<dbReference type="AlphaFoldDB" id="C0GIS3"/>
<dbReference type="PROSITE" id="PS51257">
    <property type="entry name" value="PROKAR_LIPOPROTEIN"/>
    <property type="match status" value="1"/>
</dbReference>
<accession>C0GIS3</accession>
<dbReference type="InterPro" id="IPR039424">
    <property type="entry name" value="SBP_5"/>
</dbReference>
<proteinExistence type="inferred from homology"/>
<keyword evidence="6" id="KW-1185">Reference proteome</keyword>
<dbReference type="InterPro" id="IPR000914">
    <property type="entry name" value="SBP_5_dom"/>
</dbReference>
<dbReference type="GO" id="GO:1904680">
    <property type="term" value="F:peptide transmembrane transporter activity"/>
    <property type="evidence" value="ECO:0007669"/>
    <property type="project" value="TreeGrafter"/>
</dbReference>
<reference evidence="5 6" key="1">
    <citation type="submission" date="2009-02" db="EMBL/GenBank/DDBJ databases">
        <title>Sequencing of the draft genome and assembly of Dethiobacter alkaliphilus AHT 1.</title>
        <authorList>
            <consortium name="US DOE Joint Genome Institute (JGI-PGF)"/>
            <person name="Lucas S."/>
            <person name="Copeland A."/>
            <person name="Lapidus A."/>
            <person name="Glavina del Rio T."/>
            <person name="Dalin E."/>
            <person name="Tice H."/>
            <person name="Bruce D."/>
            <person name="Goodwin L."/>
            <person name="Pitluck S."/>
            <person name="Larimer F."/>
            <person name="Land M.L."/>
            <person name="Hauser L."/>
            <person name="Muyzer G."/>
        </authorList>
    </citation>
    <scope>NUCLEOTIDE SEQUENCE [LARGE SCALE GENOMIC DNA]</scope>
    <source>
        <strain evidence="5 6">AHT 1</strain>
    </source>
</reference>
<dbReference type="GO" id="GO:0015833">
    <property type="term" value="P:peptide transport"/>
    <property type="evidence" value="ECO:0007669"/>
    <property type="project" value="TreeGrafter"/>
</dbReference>
<dbReference type="Gene3D" id="3.40.190.10">
    <property type="entry name" value="Periplasmic binding protein-like II"/>
    <property type="match status" value="1"/>
</dbReference>
<dbReference type="GO" id="GO:0042597">
    <property type="term" value="C:periplasmic space"/>
    <property type="evidence" value="ECO:0007669"/>
    <property type="project" value="UniProtKB-ARBA"/>
</dbReference>
<evidence type="ECO:0000256" key="1">
    <source>
        <dbReference type="ARBA" id="ARBA00005695"/>
    </source>
</evidence>
<dbReference type="eggNOG" id="COG0747">
    <property type="taxonomic scope" value="Bacteria"/>
</dbReference>
<dbReference type="EMBL" id="ACJM01000013">
    <property type="protein sequence ID" value="EEG76737.1"/>
    <property type="molecule type" value="Genomic_DNA"/>
</dbReference>
<keyword evidence="2" id="KW-0813">Transport</keyword>
<feature type="domain" description="Solute-binding protein family 5" evidence="4">
    <location>
        <begin position="73"/>
        <end position="449"/>
    </location>
</feature>
<evidence type="ECO:0000313" key="6">
    <source>
        <dbReference type="Proteomes" id="UP000006443"/>
    </source>
</evidence>
<dbReference type="PANTHER" id="PTHR30290:SF9">
    <property type="entry name" value="OLIGOPEPTIDE-BINDING PROTEIN APPA"/>
    <property type="match status" value="1"/>
</dbReference>
<dbReference type="Pfam" id="PF00496">
    <property type="entry name" value="SBP_bac_5"/>
    <property type="match status" value="1"/>
</dbReference>
<dbReference type="Gene3D" id="3.90.76.10">
    <property type="entry name" value="Dipeptide-binding Protein, Domain 1"/>
    <property type="match status" value="1"/>
</dbReference>
<dbReference type="CDD" id="cd08514">
    <property type="entry name" value="PBP2_AppA_like"/>
    <property type="match status" value="1"/>
</dbReference>
<dbReference type="OrthoDB" id="9772924at2"/>
<organism evidence="5 6">
    <name type="scientific">Dethiobacter alkaliphilus AHT 1</name>
    <dbReference type="NCBI Taxonomy" id="555088"/>
    <lineage>
        <taxon>Bacteria</taxon>
        <taxon>Bacillati</taxon>
        <taxon>Bacillota</taxon>
        <taxon>Dethiobacteria</taxon>
        <taxon>Dethiobacterales</taxon>
        <taxon>Dethiobacteraceae</taxon>
        <taxon>Dethiobacter</taxon>
    </lineage>
</organism>
<sequence>MRRTILYITAVLFLLIAAGCVNSTPEAEPRDLHVAALANPINLNPLFLRDAVSAEAATLLHAPLVTTDPETLEPKPRLFASWEKKGDNLVYEFTLHEDVFWSDGTPLTAKDVAFTLRAISHPDYTGWMFPLMQYIAGAEEYRQEHEGEYADGEIEGITVVDDLTLKIELKQAHAPFLTYLTFAPLPSHVLAKTRVSELEEHPYSRTAEPGVGPYLLEKWRQDEYLHVRANPDYFLGEPQIKNIYYRVITNPEAQLIELLAGKLDMIPTAVKVEDIHTLATDQEIRIQQNPRLVYDYIGMNISDEDSVLSDKKVRTALSMLLDKEGLVENLLLGYGEPLHGPLLPLHFAYDEEFTVFEENLPAARNLLVESGNGSLDLTLIVNAGNVVRENAALIFKEQAAKIGVDVTVKLLEWEAFLAAYREGDYDLVALGRGADADPDLTFHWHSESAGNTLGYKNEKVDQLLEEGAAAVDKESRSEIYRRAQQIIVEDAPIIWLYSRQAVHAVSKDLTSFTPHPEMLFYNVHEWHWPMREDD</sequence>
<dbReference type="Proteomes" id="UP000006443">
    <property type="component" value="Unassembled WGS sequence"/>
</dbReference>
<evidence type="ECO:0000256" key="2">
    <source>
        <dbReference type="ARBA" id="ARBA00022448"/>
    </source>
</evidence>
<dbReference type="InterPro" id="IPR030678">
    <property type="entry name" value="Peptide/Ni-bd"/>
</dbReference>
<dbReference type="STRING" id="555088.DealDRAFT_2382"/>
<evidence type="ECO:0000313" key="5">
    <source>
        <dbReference type="EMBL" id="EEG76737.1"/>
    </source>
</evidence>
<name>C0GIS3_DETAL</name>
<dbReference type="SUPFAM" id="SSF53850">
    <property type="entry name" value="Periplasmic binding protein-like II"/>
    <property type="match status" value="1"/>
</dbReference>
<dbReference type="RefSeq" id="WP_008517709.1">
    <property type="nucleotide sequence ID" value="NZ_ACJM01000013.1"/>
</dbReference>